<dbReference type="AlphaFoldDB" id="A0A8J8NA67"/>
<name>A0A8J8NA67_HALGN</name>
<gene>
    <name evidence="1" type="ORF">FGO68_gene15522</name>
</gene>
<dbReference type="Proteomes" id="UP000785679">
    <property type="component" value="Unassembled WGS sequence"/>
</dbReference>
<evidence type="ECO:0000313" key="1">
    <source>
        <dbReference type="EMBL" id="TNV70995.1"/>
    </source>
</evidence>
<comment type="caution">
    <text evidence="1">The sequence shown here is derived from an EMBL/GenBank/DDBJ whole genome shotgun (WGS) entry which is preliminary data.</text>
</comment>
<protein>
    <submittedName>
        <fullName evidence="1">Uncharacterized protein</fullName>
    </submittedName>
</protein>
<organism evidence="1 2">
    <name type="scientific">Halteria grandinella</name>
    <dbReference type="NCBI Taxonomy" id="5974"/>
    <lineage>
        <taxon>Eukaryota</taxon>
        <taxon>Sar</taxon>
        <taxon>Alveolata</taxon>
        <taxon>Ciliophora</taxon>
        <taxon>Intramacronucleata</taxon>
        <taxon>Spirotrichea</taxon>
        <taxon>Stichotrichia</taxon>
        <taxon>Sporadotrichida</taxon>
        <taxon>Halteriidae</taxon>
        <taxon>Halteria</taxon>
    </lineage>
</organism>
<dbReference type="EMBL" id="RRYP01031264">
    <property type="protein sequence ID" value="TNV70995.1"/>
    <property type="molecule type" value="Genomic_DNA"/>
</dbReference>
<sequence length="77" mass="9242">MQPHYFLYNIERGQQIEFSTTRPGMLSKLYLIWTLKRSLSYSQARWHSLSVLNFTYTSAGVYFKQTYLLEFHTIQPN</sequence>
<accession>A0A8J8NA67</accession>
<evidence type="ECO:0000313" key="2">
    <source>
        <dbReference type="Proteomes" id="UP000785679"/>
    </source>
</evidence>
<keyword evidence="2" id="KW-1185">Reference proteome</keyword>
<reference evidence="1" key="1">
    <citation type="submission" date="2019-06" db="EMBL/GenBank/DDBJ databases">
        <authorList>
            <person name="Zheng W."/>
        </authorList>
    </citation>
    <scope>NUCLEOTIDE SEQUENCE</scope>
    <source>
        <strain evidence="1">QDHG01</strain>
    </source>
</reference>
<proteinExistence type="predicted"/>